<reference evidence="8 9" key="3">
    <citation type="submission" date="2020-08" db="EMBL/GenBank/DDBJ databases">
        <title>Genomic Encyclopedia of Type Strains, Phase IV (KMG-IV): sequencing the most valuable type-strain genomes for metagenomic binning, comparative biology and taxonomic classification.</title>
        <authorList>
            <person name="Goeker M."/>
        </authorList>
    </citation>
    <scope>NUCLEOTIDE SEQUENCE [LARGE SCALE GENOMIC DNA]</scope>
    <source>
        <strain evidence="8 9">DSM 24105</strain>
    </source>
</reference>
<sequence>MSRLADRLAGLFAAILLLSAPVVAAPVDDARLVGADKDTSDWLLPGRDYADRRFSPLDAIDTGNVKTLVPKWIYQTGTAATFQTTPLVADGVMYVSAPFSHVMAVDARTGRELWRYEHKARTKKLCCGPANRGVALGYGKVFVATVDARLIALDQTTGKVSWDIPLADASEPEGPSEDRSALTGSDPALKGKVSGATGLGANSAPLVFDGKVIIGITGVGYGLHLDSDRPGAPLGAVIGVAGRYGRPGFLAAFDAQTGKLAWQFDTTRQDWEGSFVNQTDYGVPMHRDIAAEKAAVTEHKDAWRYGGGSIWHAPALDPQTGLLFFGIGNPSPQAAGESRPGDNLYTSSLVALEAKTGKIVWHYQQVPHDLWGYDVASPPVLFDLDIGGKSTPVVGQASKVGWYFVHDRATGKLLFKSEPFVPQTNLFQQPSLEGTVIAPGVGGGVNWSPTSVDAEKGVVYLAAMHWPSTYRAQVLPQVDGKPPVHYFNIEPATAGQYGLLSAIDLKAQGKILWQQKTPDPLVGGVLATKGGLVFNGEGNGDFAAYDAKSGEKLWRFNCGAGVNAPPISFALDGKQYVAVAAGGSQIWGFRQGGAVIVFGLPD</sequence>
<comment type="caution">
    <text evidence="8">The sequence shown here is derived from an EMBL/GenBank/DDBJ whole genome shotgun (WGS) entry which is preliminary data.</text>
</comment>
<dbReference type="SUPFAM" id="SSF50998">
    <property type="entry name" value="Quinoprotein alcohol dehydrogenase-like"/>
    <property type="match status" value="1"/>
</dbReference>
<dbReference type="Pfam" id="PF01011">
    <property type="entry name" value="PQQ"/>
    <property type="match status" value="2"/>
</dbReference>
<evidence type="ECO:0000313" key="10">
    <source>
        <dbReference type="Proteomes" id="UP001156881"/>
    </source>
</evidence>
<dbReference type="SMART" id="SM00564">
    <property type="entry name" value="PQQ"/>
    <property type="match status" value="6"/>
</dbReference>
<feature type="signal peptide" evidence="5">
    <location>
        <begin position="1"/>
        <end position="24"/>
    </location>
</feature>
<evidence type="ECO:0000256" key="3">
    <source>
        <dbReference type="ARBA" id="ARBA00023002"/>
    </source>
</evidence>
<evidence type="ECO:0000256" key="2">
    <source>
        <dbReference type="ARBA" id="ARBA00008156"/>
    </source>
</evidence>
<feature type="chain" id="PRO_5030730198" evidence="5">
    <location>
        <begin position="25"/>
        <end position="602"/>
    </location>
</feature>
<reference evidence="7" key="4">
    <citation type="submission" date="2023-01" db="EMBL/GenBank/DDBJ databases">
        <title>Draft genome sequence of Methylobacterium brachythecii strain NBRC 107710.</title>
        <authorList>
            <person name="Sun Q."/>
            <person name="Mori K."/>
        </authorList>
    </citation>
    <scope>NUCLEOTIDE SEQUENCE</scope>
    <source>
        <strain evidence="7">NBRC 107710</strain>
    </source>
</reference>
<dbReference type="InterPro" id="IPR018391">
    <property type="entry name" value="PQQ_b-propeller_rpt"/>
</dbReference>
<comment type="similarity">
    <text evidence="2">Belongs to the bacterial PQQ dehydrogenase family.</text>
</comment>
<protein>
    <submittedName>
        <fullName evidence="7">Alcohol dehydrogenase</fullName>
    </submittedName>
    <submittedName>
        <fullName evidence="8">Glucose dehydrogenase</fullName>
    </submittedName>
</protein>
<gene>
    <name evidence="7" type="ORF">GCM10007884_05280</name>
    <name evidence="8" type="ORF">GGR33_002193</name>
</gene>
<keyword evidence="3" id="KW-0560">Oxidoreductase</keyword>
<feature type="region of interest" description="Disordered" evidence="4">
    <location>
        <begin position="164"/>
        <end position="187"/>
    </location>
</feature>
<accession>A0A7W6AHA9</accession>
<dbReference type="EMBL" id="BSPG01000001">
    <property type="protein sequence ID" value="GLS42543.1"/>
    <property type="molecule type" value="Genomic_DNA"/>
</dbReference>
<evidence type="ECO:0000259" key="6">
    <source>
        <dbReference type="Pfam" id="PF01011"/>
    </source>
</evidence>
<evidence type="ECO:0000313" key="7">
    <source>
        <dbReference type="EMBL" id="GLS42543.1"/>
    </source>
</evidence>
<dbReference type="InterPro" id="IPR011047">
    <property type="entry name" value="Quinoprotein_ADH-like_sf"/>
</dbReference>
<dbReference type="PANTHER" id="PTHR32303">
    <property type="entry name" value="QUINOPROTEIN ALCOHOL DEHYDROGENASE (CYTOCHROME C)"/>
    <property type="match status" value="1"/>
</dbReference>
<keyword evidence="5" id="KW-0732">Signal</keyword>
<organism evidence="8 9">
    <name type="scientific">Methylobacterium brachythecii</name>
    <dbReference type="NCBI Taxonomy" id="1176177"/>
    <lineage>
        <taxon>Bacteria</taxon>
        <taxon>Pseudomonadati</taxon>
        <taxon>Pseudomonadota</taxon>
        <taxon>Alphaproteobacteria</taxon>
        <taxon>Hyphomicrobiales</taxon>
        <taxon>Methylobacteriaceae</taxon>
        <taxon>Methylobacterium</taxon>
    </lineage>
</organism>
<reference evidence="7" key="1">
    <citation type="journal article" date="2014" name="Int. J. Syst. Evol. Microbiol.">
        <title>Complete genome of a new Firmicutes species belonging to the dominant human colonic microbiota ('Ruminococcus bicirculans') reveals two chromosomes and a selective capacity to utilize plant glucans.</title>
        <authorList>
            <consortium name="NISC Comparative Sequencing Program"/>
            <person name="Wegmann U."/>
            <person name="Louis P."/>
            <person name="Goesmann A."/>
            <person name="Henrissat B."/>
            <person name="Duncan S.H."/>
            <person name="Flint H.J."/>
        </authorList>
    </citation>
    <scope>NUCLEOTIDE SEQUENCE</scope>
    <source>
        <strain evidence="7">NBRC 107710</strain>
    </source>
</reference>
<dbReference type="Gene3D" id="2.140.10.10">
    <property type="entry name" value="Quinoprotein alcohol dehydrogenase-like superfamily"/>
    <property type="match status" value="1"/>
</dbReference>
<dbReference type="Proteomes" id="UP000517759">
    <property type="component" value="Unassembled WGS sequence"/>
</dbReference>
<name>A0A7W6AHA9_9HYPH</name>
<dbReference type="InterPro" id="IPR002372">
    <property type="entry name" value="PQQ_rpt_dom"/>
</dbReference>
<dbReference type="AlphaFoldDB" id="A0A7W6AHA9"/>
<dbReference type="GO" id="GO:0016491">
    <property type="term" value="F:oxidoreductase activity"/>
    <property type="evidence" value="ECO:0007669"/>
    <property type="project" value="UniProtKB-KW"/>
</dbReference>
<keyword evidence="10" id="KW-1185">Reference proteome</keyword>
<evidence type="ECO:0000313" key="9">
    <source>
        <dbReference type="Proteomes" id="UP000517759"/>
    </source>
</evidence>
<comment type="cofactor">
    <cofactor evidence="1">
        <name>pyrroloquinoline quinone</name>
        <dbReference type="ChEBI" id="CHEBI:58442"/>
    </cofactor>
</comment>
<dbReference type="EMBL" id="JACIDN010000003">
    <property type="protein sequence ID" value="MBB3902698.1"/>
    <property type="molecule type" value="Genomic_DNA"/>
</dbReference>
<evidence type="ECO:0000256" key="5">
    <source>
        <dbReference type="SAM" id="SignalP"/>
    </source>
</evidence>
<feature type="domain" description="Pyrrolo-quinoline quinone repeat" evidence="6">
    <location>
        <begin position="42"/>
        <end position="423"/>
    </location>
</feature>
<dbReference type="RefSeq" id="WP_183504835.1">
    <property type="nucleotide sequence ID" value="NZ_BSPG01000001.1"/>
</dbReference>
<evidence type="ECO:0000256" key="1">
    <source>
        <dbReference type="ARBA" id="ARBA00001931"/>
    </source>
</evidence>
<evidence type="ECO:0000256" key="4">
    <source>
        <dbReference type="SAM" id="MobiDB-lite"/>
    </source>
</evidence>
<dbReference type="Proteomes" id="UP001156881">
    <property type="component" value="Unassembled WGS sequence"/>
</dbReference>
<reference evidence="10" key="2">
    <citation type="journal article" date="2019" name="Int. J. Syst. Evol. Microbiol.">
        <title>The Global Catalogue of Microorganisms (GCM) 10K type strain sequencing project: providing services to taxonomists for standard genome sequencing and annotation.</title>
        <authorList>
            <consortium name="The Broad Institute Genomics Platform"/>
            <consortium name="The Broad Institute Genome Sequencing Center for Infectious Disease"/>
            <person name="Wu L."/>
            <person name="Ma J."/>
        </authorList>
    </citation>
    <scope>NUCLEOTIDE SEQUENCE [LARGE SCALE GENOMIC DNA]</scope>
    <source>
        <strain evidence="10">NBRC 107710</strain>
    </source>
</reference>
<proteinExistence type="inferred from homology"/>
<feature type="domain" description="Pyrrolo-quinoline quinone repeat" evidence="6">
    <location>
        <begin position="511"/>
        <end position="577"/>
    </location>
</feature>
<evidence type="ECO:0000313" key="8">
    <source>
        <dbReference type="EMBL" id="MBB3902698.1"/>
    </source>
</evidence>